<keyword evidence="1" id="KW-0812">Transmembrane</keyword>
<feature type="transmembrane region" description="Helical" evidence="1">
    <location>
        <begin position="21"/>
        <end position="37"/>
    </location>
</feature>
<proteinExistence type="predicted"/>
<sequence>MLPKQEPERHCAKMKNLASQLAILTWVATILLHISMSR</sequence>
<evidence type="ECO:0000256" key="1">
    <source>
        <dbReference type="SAM" id="Phobius"/>
    </source>
</evidence>
<name>A0A0E9VEC5_ANGAN</name>
<dbReference type="AlphaFoldDB" id="A0A0E9VEC5"/>
<accession>A0A0E9VEC5</accession>
<evidence type="ECO:0000313" key="2">
    <source>
        <dbReference type="EMBL" id="JAH76351.1"/>
    </source>
</evidence>
<organism evidence="2">
    <name type="scientific">Anguilla anguilla</name>
    <name type="common">European freshwater eel</name>
    <name type="synonym">Muraena anguilla</name>
    <dbReference type="NCBI Taxonomy" id="7936"/>
    <lineage>
        <taxon>Eukaryota</taxon>
        <taxon>Metazoa</taxon>
        <taxon>Chordata</taxon>
        <taxon>Craniata</taxon>
        <taxon>Vertebrata</taxon>
        <taxon>Euteleostomi</taxon>
        <taxon>Actinopterygii</taxon>
        <taxon>Neopterygii</taxon>
        <taxon>Teleostei</taxon>
        <taxon>Anguilliformes</taxon>
        <taxon>Anguillidae</taxon>
        <taxon>Anguilla</taxon>
    </lineage>
</organism>
<protein>
    <submittedName>
        <fullName evidence="2">Uncharacterized protein</fullName>
    </submittedName>
</protein>
<dbReference type="EMBL" id="GBXM01032226">
    <property type="protein sequence ID" value="JAH76351.1"/>
    <property type="molecule type" value="Transcribed_RNA"/>
</dbReference>
<reference evidence="2" key="2">
    <citation type="journal article" date="2015" name="Fish Shellfish Immunol.">
        <title>Early steps in the European eel (Anguilla anguilla)-Vibrio vulnificus interaction in the gills: Role of the RtxA13 toxin.</title>
        <authorList>
            <person name="Callol A."/>
            <person name="Pajuelo D."/>
            <person name="Ebbesson L."/>
            <person name="Teles M."/>
            <person name="MacKenzie S."/>
            <person name="Amaro C."/>
        </authorList>
    </citation>
    <scope>NUCLEOTIDE SEQUENCE</scope>
</reference>
<keyword evidence="1" id="KW-1133">Transmembrane helix</keyword>
<keyword evidence="1" id="KW-0472">Membrane</keyword>
<reference evidence="2" key="1">
    <citation type="submission" date="2014-11" db="EMBL/GenBank/DDBJ databases">
        <authorList>
            <person name="Amaro Gonzalez C."/>
        </authorList>
    </citation>
    <scope>NUCLEOTIDE SEQUENCE</scope>
</reference>